<dbReference type="Proteomes" id="UP000887580">
    <property type="component" value="Unplaced"/>
</dbReference>
<sequence>MKLFSKEYTKEEDYENCELHSNQLVGSCVTPERHSSISLVFRDFSPLPSAFEFKPGQSYFIISTSNGTKSGLDNRVGGLCSRRQMRMRFDILPDDTIRNPSDEELSKYPGKQPIESTGVDSPLMYIIHTVGPETMPSAAQNYDKNEPDEASQSRISFFLIVASFLLTLNFHFRL</sequence>
<reference evidence="2" key="1">
    <citation type="submission" date="2022-11" db="UniProtKB">
        <authorList>
            <consortium name="WormBaseParasite"/>
        </authorList>
    </citation>
    <scope>IDENTIFICATION</scope>
</reference>
<protein>
    <submittedName>
        <fullName evidence="2">Ephrin RBD domain-containing protein</fullName>
    </submittedName>
</protein>
<organism evidence="1 2">
    <name type="scientific">Panagrolaimus sp. PS1159</name>
    <dbReference type="NCBI Taxonomy" id="55785"/>
    <lineage>
        <taxon>Eukaryota</taxon>
        <taxon>Metazoa</taxon>
        <taxon>Ecdysozoa</taxon>
        <taxon>Nematoda</taxon>
        <taxon>Chromadorea</taxon>
        <taxon>Rhabditida</taxon>
        <taxon>Tylenchina</taxon>
        <taxon>Panagrolaimomorpha</taxon>
        <taxon>Panagrolaimoidea</taxon>
        <taxon>Panagrolaimidae</taxon>
        <taxon>Panagrolaimus</taxon>
    </lineage>
</organism>
<evidence type="ECO:0000313" key="2">
    <source>
        <dbReference type="WBParaSite" id="PS1159_v2.g1672.t1"/>
    </source>
</evidence>
<name>A0AC35FEH7_9BILA</name>
<proteinExistence type="predicted"/>
<accession>A0AC35FEH7</accession>
<evidence type="ECO:0000313" key="1">
    <source>
        <dbReference type="Proteomes" id="UP000887580"/>
    </source>
</evidence>
<dbReference type="WBParaSite" id="PS1159_v2.g1672.t1">
    <property type="protein sequence ID" value="PS1159_v2.g1672.t1"/>
    <property type="gene ID" value="PS1159_v2.g1672"/>
</dbReference>